<comment type="caution">
    <text evidence="2">The sequence shown here is derived from an EMBL/GenBank/DDBJ whole genome shotgun (WGS) entry which is preliminary data.</text>
</comment>
<dbReference type="AlphaFoldDB" id="A0A8K0XK61"/>
<sequence length="250" mass="27743">MHDEREWGVRVSTSEVYGNVVQELRHAESGLHLRACGTCERGGEVGMLRGAGDGDFLGTSPGQDRFGGIVERGDSLKGVLIEGTRGIIKEEVEKRGRFAWRMVVNRREMCWARGFQRGLKSQIRRILASKTAYMRTVEVDGLQINSLIGNGRGRIGHTGREIFLHPSCRISDCKRLDNAGDEYGSWWWLLSGKGRRICNISPPKVLGVPAEGPDRLNPSSFNPEHGQLQPADDEDRKMGGGCFVLVQGRL</sequence>
<proteinExistence type="predicted"/>
<evidence type="ECO:0000313" key="3">
    <source>
        <dbReference type="Proteomes" id="UP000813824"/>
    </source>
</evidence>
<name>A0A8K0XK61_9AGAR</name>
<accession>A0A8K0XK61</accession>
<evidence type="ECO:0000313" key="2">
    <source>
        <dbReference type="EMBL" id="KAH8079399.1"/>
    </source>
</evidence>
<gene>
    <name evidence="2" type="ORF">BXZ70DRAFT_911047</name>
</gene>
<protein>
    <submittedName>
        <fullName evidence="2">Uncharacterized protein</fullName>
    </submittedName>
</protein>
<reference evidence="2" key="1">
    <citation type="journal article" date="2021" name="New Phytol.">
        <title>Evolutionary innovations through gain and loss of genes in the ectomycorrhizal Boletales.</title>
        <authorList>
            <person name="Wu G."/>
            <person name="Miyauchi S."/>
            <person name="Morin E."/>
            <person name="Kuo A."/>
            <person name="Drula E."/>
            <person name="Varga T."/>
            <person name="Kohler A."/>
            <person name="Feng B."/>
            <person name="Cao Y."/>
            <person name="Lipzen A."/>
            <person name="Daum C."/>
            <person name="Hundley H."/>
            <person name="Pangilinan J."/>
            <person name="Johnson J."/>
            <person name="Barry K."/>
            <person name="LaButti K."/>
            <person name="Ng V."/>
            <person name="Ahrendt S."/>
            <person name="Min B."/>
            <person name="Choi I.G."/>
            <person name="Park H."/>
            <person name="Plett J.M."/>
            <person name="Magnuson J."/>
            <person name="Spatafora J.W."/>
            <person name="Nagy L.G."/>
            <person name="Henrissat B."/>
            <person name="Grigoriev I.V."/>
            <person name="Yang Z.L."/>
            <person name="Xu J."/>
            <person name="Martin F.M."/>
        </authorList>
    </citation>
    <scope>NUCLEOTIDE SEQUENCE</scope>
    <source>
        <strain evidence="2">KKN 215</strain>
    </source>
</reference>
<organism evidence="2 3">
    <name type="scientific">Cristinia sonorae</name>
    <dbReference type="NCBI Taxonomy" id="1940300"/>
    <lineage>
        <taxon>Eukaryota</taxon>
        <taxon>Fungi</taxon>
        <taxon>Dikarya</taxon>
        <taxon>Basidiomycota</taxon>
        <taxon>Agaricomycotina</taxon>
        <taxon>Agaricomycetes</taxon>
        <taxon>Agaricomycetidae</taxon>
        <taxon>Agaricales</taxon>
        <taxon>Pleurotineae</taxon>
        <taxon>Stephanosporaceae</taxon>
        <taxon>Cristinia</taxon>
    </lineage>
</organism>
<evidence type="ECO:0000256" key="1">
    <source>
        <dbReference type="SAM" id="MobiDB-lite"/>
    </source>
</evidence>
<dbReference type="Proteomes" id="UP000813824">
    <property type="component" value="Unassembled WGS sequence"/>
</dbReference>
<feature type="region of interest" description="Disordered" evidence="1">
    <location>
        <begin position="208"/>
        <end position="237"/>
    </location>
</feature>
<keyword evidence="3" id="KW-1185">Reference proteome</keyword>
<dbReference type="EMBL" id="JAEVFJ010000056">
    <property type="protein sequence ID" value="KAH8079399.1"/>
    <property type="molecule type" value="Genomic_DNA"/>
</dbReference>